<dbReference type="PROSITE" id="PS00135">
    <property type="entry name" value="TRYPSIN_SER"/>
    <property type="match status" value="1"/>
</dbReference>
<dbReference type="InterPro" id="IPR051487">
    <property type="entry name" value="Ser/Thr_Proteases_Immune/Dev"/>
</dbReference>
<keyword evidence="3" id="KW-0720">Serine protease</keyword>
<feature type="chain" id="PRO_5018089135" evidence="4">
    <location>
        <begin position="16"/>
        <end position="273"/>
    </location>
</feature>
<evidence type="ECO:0000256" key="4">
    <source>
        <dbReference type="SAM" id="SignalP"/>
    </source>
</evidence>
<dbReference type="InterPro" id="IPR001314">
    <property type="entry name" value="Peptidase_S1A"/>
</dbReference>
<dbReference type="GO" id="GO:0004252">
    <property type="term" value="F:serine-type endopeptidase activity"/>
    <property type="evidence" value="ECO:0007669"/>
    <property type="project" value="InterPro"/>
</dbReference>
<dbReference type="GO" id="GO:0006508">
    <property type="term" value="P:proteolysis"/>
    <property type="evidence" value="ECO:0007669"/>
    <property type="project" value="UniProtKB-KW"/>
</dbReference>
<keyword evidence="3" id="KW-0378">Hydrolase</keyword>
<dbReference type="InterPro" id="IPR033116">
    <property type="entry name" value="TRYPSIN_SER"/>
</dbReference>
<evidence type="ECO:0000259" key="5">
    <source>
        <dbReference type="PROSITE" id="PS50240"/>
    </source>
</evidence>
<dbReference type="FunFam" id="2.40.10.10:FF:000068">
    <property type="entry name" value="transmembrane protease serine 2"/>
    <property type="match status" value="1"/>
</dbReference>
<reference evidence="6" key="1">
    <citation type="journal article" date="2018" name="Toxins">
        <title>Buzz kill: function and proteomic composition of venom from the giant assassin fly Dolopus genitalis (Diptera: Asilidae).</title>
        <authorList>
            <person name="Walker A.A."/>
            <person name="Dobson J."/>
            <person name="Jin J."/>
            <person name="Robinson S.D."/>
            <person name="Herzig V."/>
            <person name="Vetter I."/>
            <person name="King G.F."/>
            <person name="Fry B.G."/>
        </authorList>
    </citation>
    <scope>NUCLEOTIDE SEQUENCE</scope>
    <source>
        <strain evidence="6">Dg77</strain>
        <tissue evidence="6">Venom/thoracic glands</tissue>
    </source>
</reference>
<dbReference type="EMBL" id="MK075195">
    <property type="protein sequence ID" value="AYV99598.1"/>
    <property type="molecule type" value="mRNA"/>
</dbReference>
<dbReference type="PROSITE" id="PS00134">
    <property type="entry name" value="TRYPSIN_HIS"/>
    <property type="match status" value="1"/>
</dbReference>
<dbReference type="Gene3D" id="2.40.10.10">
    <property type="entry name" value="Trypsin-like serine proteases"/>
    <property type="match status" value="1"/>
</dbReference>
<proteinExistence type="evidence at transcript level"/>
<dbReference type="SUPFAM" id="SSF50494">
    <property type="entry name" value="Trypsin-like serine proteases"/>
    <property type="match status" value="1"/>
</dbReference>
<dbReference type="InterPro" id="IPR001254">
    <property type="entry name" value="Trypsin_dom"/>
</dbReference>
<evidence type="ECO:0000256" key="3">
    <source>
        <dbReference type="RuleBase" id="RU363034"/>
    </source>
</evidence>
<dbReference type="InterPro" id="IPR018114">
    <property type="entry name" value="TRYPSIN_HIS"/>
</dbReference>
<evidence type="ECO:0000313" key="6">
    <source>
        <dbReference type="EMBL" id="AYV99598.1"/>
    </source>
</evidence>
<keyword evidence="4" id="KW-0732">Signal</keyword>
<name>A0A3G5BII7_DOLGE</name>
<feature type="signal peptide" evidence="4">
    <location>
        <begin position="1"/>
        <end position="15"/>
    </location>
</feature>
<sequence>MKYLATLFLLTGILCLPQYENIQSLSGVESRIVGGQIAKPHQFPYTVGIRLIRQKDGVEYTSWCGGSLISNRAVLTAGHCMRNTVRVLLHFVCHNRWDKTEPNRVTIEVGKKNFIVHPDFKYEYLYNDIALIMIPDGVTLSDKIQIVNLPRRRQGPLENLMAIASGWGKAGYKIGASEILRFVQLKVVDNDQCGNFGTLKPEQLCCDGHGPKSTCEGDSGGPLVLQESDGSKTLIGLTSFGAYTCEDEYPMVFTRVTSFLDWISKNTDIQIRD</sequence>
<evidence type="ECO:0000256" key="2">
    <source>
        <dbReference type="ARBA" id="ARBA00024195"/>
    </source>
</evidence>
<protein>
    <submittedName>
        <fullName evidence="6">Venom polypeptide</fullName>
    </submittedName>
</protein>
<dbReference type="InterPro" id="IPR043504">
    <property type="entry name" value="Peptidase_S1_PA_chymotrypsin"/>
</dbReference>
<dbReference type="SMART" id="SM00020">
    <property type="entry name" value="Tryp_SPc"/>
    <property type="match status" value="1"/>
</dbReference>
<comment type="similarity">
    <text evidence="2">Belongs to the peptidase S1 family. CLIP subfamily.</text>
</comment>
<dbReference type="AlphaFoldDB" id="A0A3G5BII7"/>
<dbReference type="PANTHER" id="PTHR24256">
    <property type="entry name" value="TRYPTASE-RELATED"/>
    <property type="match status" value="1"/>
</dbReference>
<dbReference type="CDD" id="cd00190">
    <property type="entry name" value="Tryp_SPc"/>
    <property type="match status" value="1"/>
</dbReference>
<accession>A0A3G5BII7</accession>
<dbReference type="PROSITE" id="PS50240">
    <property type="entry name" value="TRYPSIN_DOM"/>
    <property type="match status" value="1"/>
</dbReference>
<feature type="domain" description="Peptidase S1" evidence="5">
    <location>
        <begin position="32"/>
        <end position="268"/>
    </location>
</feature>
<keyword evidence="1" id="KW-1015">Disulfide bond</keyword>
<keyword evidence="3" id="KW-0645">Protease</keyword>
<evidence type="ECO:0000256" key="1">
    <source>
        <dbReference type="ARBA" id="ARBA00023157"/>
    </source>
</evidence>
<dbReference type="InterPro" id="IPR009003">
    <property type="entry name" value="Peptidase_S1_PA"/>
</dbReference>
<organism evidence="6">
    <name type="scientific">Dolopus genitalis</name>
    <name type="common">Giant Australian assassin fly</name>
    <name type="synonym">Asilus genitalis</name>
    <dbReference type="NCBI Taxonomy" id="2488630"/>
    <lineage>
        <taxon>Eukaryota</taxon>
        <taxon>Metazoa</taxon>
        <taxon>Ecdysozoa</taxon>
        <taxon>Arthropoda</taxon>
        <taxon>Hexapoda</taxon>
        <taxon>Insecta</taxon>
        <taxon>Pterygota</taxon>
        <taxon>Neoptera</taxon>
        <taxon>Endopterygota</taxon>
        <taxon>Diptera</taxon>
        <taxon>Brachycera</taxon>
        <taxon>Muscomorpha</taxon>
        <taxon>Asiloidea</taxon>
        <taxon>Asilidae</taxon>
        <taxon>Asilinae</taxon>
        <taxon>Dolopus</taxon>
    </lineage>
</organism>
<dbReference type="PRINTS" id="PR00722">
    <property type="entry name" value="CHYMOTRYPSIN"/>
</dbReference>
<dbReference type="Pfam" id="PF00089">
    <property type="entry name" value="Trypsin"/>
    <property type="match status" value="1"/>
</dbReference>